<feature type="chain" id="PRO_5040786763" description="Lytic polysaccharide monooxygenase" evidence="2">
    <location>
        <begin position="24"/>
        <end position="388"/>
    </location>
</feature>
<protein>
    <recommendedName>
        <fullName evidence="5">Lytic polysaccharide monooxygenase</fullName>
    </recommendedName>
</protein>
<feature type="compositionally biased region" description="Low complexity" evidence="1">
    <location>
        <begin position="327"/>
        <end position="337"/>
    </location>
</feature>
<dbReference type="AlphaFoldDB" id="A0A9W8DLH7"/>
<evidence type="ECO:0000313" key="3">
    <source>
        <dbReference type="EMBL" id="KAJ1905377.1"/>
    </source>
</evidence>
<feature type="region of interest" description="Disordered" evidence="1">
    <location>
        <begin position="276"/>
        <end position="388"/>
    </location>
</feature>
<feature type="compositionally biased region" description="Basic and acidic residues" evidence="1">
    <location>
        <begin position="359"/>
        <end position="380"/>
    </location>
</feature>
<keyword evidence="4" id="KW-1185">Reference proteome</keyword>
<sequence length="388" mass="41590">MYAPTKVALLSLAVLGMANVVRSHASVAFPCVPNSDYSKCKGFGEQDDNLAAPTGEAMSYEDHAGIENVGGGVCRNSIPKKNAGAWTAGTTETVLMSNHGVHKFGNCQWSVSYNGGKTFAVFDQTFKDCLSESGATTNENGKELFNIKVKVPANLPAKKDAIVSWTWNSRSDYRELFWNCMMLDIVNPSSPASFTAPPLSLFNFVFTVSGKKYGYVLPDMAGDANDWSDLYINQPKITVTPGGKVTGGDGGIFPVFIEAKKGDKISASQAVYISEKTLPKPLPSQGTGTSEGGTDLEAPENPEASGTTEDPEATETSDDKLDEESATTNESDSSPSNSDEDPDEENTDELETEDSTSSNKDESKEKDDARSEDKTRESHNQSKCGASQ</sequence>
<gene>
    <name evidence="3" type="ORF">IWQ60_012297</name>
</gene>
<name>A0A9W8DLH7_9FUNG</name>
<dbReference type="EMBL" id="JANBPT010001749">
    <property type="protein sequence ID" value="KAJ1905377.1"/>
    <property type="molecule type" value="Genomic_DNA"/>
</dbReference>
<reference evidence="3" key="1">
    <citation type="submission" date="2022-07" db="EMBL/GenBank/DDBJ databases">
        <title>Phylogenomic reconstructions and comparative analyses of Kickxellomycotina fungi.</title>
        <authorList>
            <person name="Reynolds N.K."/>
            <person name="Stajich J.E."/>
            <person name="Barry K."/>
            <person name="Grigoriev I.V."/>
            <person name="Crous P."/>
            <person name="Smith M.E."/>
        </authorList>
    </citation>
    <scope>NUCLEOTIDE SEQUENCE</scope>
    <source>
        <strain evidence="3">RSA 861</strain>
    </source>
</reference>
<dbReference type="OrthoDB" id="2342176at2759"/>
<evidence type="ECO:0000256" key="1">
    <source>
        <dbReference type="SAM" id="MobiDB-lite"/>
    </source>
</evidence>
<feature type="signal peptide" evidence="2">
    <location>
        <begin position="1"/>
        <end position="23"/>
    </location>
</feature>
<dbReference type="Proteomes" id="UP001150569">
    <property type="component" value="Unassembled WGS sequence"/>
</dbReference>
<proteinExistence type="predicted"/>
<dbReference type="PANTHER" id="PTHR36182">
    <property type="entry name" value="PROTEIN, PUTATIVE (AFU_ORTHOLOGUE AFUA_6G10930)-RELATED"/>
    <property type="match status" value="1"/>
</dbReference>
<comment type="caution">
    <text evidence="3">The sequence shown here is derived from an EMBL/GenBank/DDBJ whole genome shotgun (WGS) entry which is preliminary data.</text>
</comment>
<evidence type="ECO:0008006" key="5">
    <source>
        <dbReference type="Google" id="ProtNLM"/>
    </source>
</evidence>
<feature type="compositionally biased region" description="Acidic residues" evidence="1">
    <location>
        <begin position="309"/>
        <end position="325"/>
    </location>
</feature>
<dbReference type="PANTHER" id="PTHR36182:SF1">
    <property type="entry name" value="PROTEIN, PUTATIVE (AFU_ORTHOLOGUE AFUA_6G10930)-RELATED"/>
    <property type="match status" value="1"/>
</dbReference>
<evidence type="ECO:0000256" key="2">
    <source>
        <dbReference type="SAM" id="SignalP"/>
    </source>
</evidence>
<organism evidence="3 4">
    <name type="scientific">Tieghemiomyces parasiticus</name>
    <dbReference type="NCBI Taxonomy" id="78921"/>
    <lineage>
        <taxon>Eukaryota</taxon>
        <taxon>Fungi</taxon>
        <taxon>Fungi incertae sedis</taxon>
        <taxon>Zoopagomycota</taxon>
        <taxon>Kickxellomycotina</taxon>
        <taxon>Dimargaritomycetes</taxon>
        <taxon>Dimargaritales</taxon>
        <taxon>Dimargaritaceae</taxon>
        <taxon>Tieghemiomyces</taxon>
    </lineage>
</organism>
<keyword evidence="2" id="KW-0732">Signal</keyword>
<dbReference type="Gene3D" id="2.70.50.70">
    <property type="match status" value="1"/>
</dbReference>
<feature type="compositionally biased region" description="Acidic residues" evidence="1">
    <location>
        <begin position="338"/>
        <end position="354"/>
    </location>
</feature>
<evidence type="ECO:0000313" key="4">
    <source>
        <dbReference type="Proteomes" id="UP001150569"/>
    </source>
</evidence>
<accession>A0A9W8DLH7</accession>